<dbReference type="PANTHER" id="PTHR15184:SF71">
    <property type="entry name" value="ATP SYNTHASE SUBUNIT BETA, MITOCHONDRIAL"/>
    <property type="match status" value="1"/>
</dbReference>
<dbReference type="NCBIfam" id="TIGR01039">
    <property type="entry name" value="atpD"/>
    <property type="match status" value="1"/>
</dbReference>
<proteinExistence type="inferred from homology"/>
<comment type="similarity">
    <text evidence="2 12">Belongs to the ATPase alpha/beta chains family.</text>
</comment>
<evidence type="ECO:0000256" key="11">
    <source>
        <dbReference type="ARBA" id="ARBA00023310"/>
    </source>
</evidence>
<dbReference type="Gene3D" id="2.40.10.170">
    <property type="match status" value="1"/>
</dbReference>
<dbReference type="Pfam" id="PF22919">
    <property type="entry name" value="ATP-synt_VA_C"/>
    <property type="match status" value="1"/>
</dbReference>
<keyword evidence="7 12" id="KW-1278">Translocase</keyword>
<dbReference type="InterPro" id="IPR024034">
    <property type="entry name" value="ATPase_F1/V1_b/a_C"/>
</dbReference>
<evidence type="ECO:0000313" key="15">
    <source>
        <dbReference type="Proteomes" id="UP000593892"/>
    </source>
</evidence>
<feature type="domain" description="AAA+ ATPase" evidence="13">
    <location>
        <begin position="155"/>
        <end position="366"/>
    </location>
</feature>
<dbReference type="GO" id="GO:0046933">
    <property type="term" value="F:proton-transporting ATP synthase activity, rotational mechanism"/>
    <property type="evidence" value="ECO:0007669"/>
    <property type="project" value="UniProtKB-UniRule"/>
</dbReference>
<evidence type="ECO:0000256" key="7">
    <source>
        <dbReference type="ARBA" id="ARBA00022967"/>
    </source>
</evidence>
<keyword evidence="5 12" id="KW-0375">Hydrogen ion transport</keyword>
<dbReference type="SUPFAM" id="SSF52540">
    <property type="entry name" value="P-loop containing nucleoside triphosphate hydrolases"/>
    <property type="match status" value="1"/>
</dbReference>
<evidence type="ECO:0000256" key="6">
    <source>
        <dbReference type="ARBA" id="ARBA00022840"/>
    </source>
</evidence>
<dbReference type="Pfam" id="PF00006">
    <property type="entry name" value="ATP-synt_ab"/>
    <property type="match status" value="1"/>
</dbReference>
<reference evidence="14 15" key="1">
    <citation type="submission" date="2020-10" db="EMBL/GenBank/DDBJ databases">
        <title>Complete genome sequence of Paludibaculum fermentans P105T, a facultatively anaerobic acidobacterium capable of dissimilatory Fe(III) reduction.</title>
        <authorList>
            <person name="Dedysh S.N."/>
            <person name="Beletsky A.V."/>
            <person name="Kulichevskaya I.S."/>
            <person name="Mardanov A.V."/>
            <person name="Ravin N.V."/>
        </authorList>
    </citation>
    <scope>NUCLEOTIDE SEQUENCE [LARGE SCALE GENOMIC DNA]</scope>
    <source>
        <strain evidence="14 15">P105</strain>
    </source>
</reference>
<accession>A0A7S7NMF8</accession>
<dbReference type="EMBL" id="CP063849">
    <property type="protein sequence ID" value="QOY86269.1"/>
    <property type="molecule type" value="Genomic_DNA"/>
</dbReference>
<dbReference type="PANTHER" id="PTHR15184">
    <property type="entry name" value="ATP SYNTHASE"/>
    <property type="match status" value="1"/>
</dbReference>
<feature type="binding site" evidence="12">
    <location>
        <begin position="163"/>
        <end position="170"/>
    </location>
    <ligand>
        <name>ATP</name>
        <dbReference type="ChEBI" id="CHEBI:30616"/>
    </ligand>
</feature>
<comment type="subcellular location">
    <subcellularLocation>
        <location evidence="12">Cell membrane</location>
        <topology evidence="12">Peripheral membrane protein</topology>
    </subcellularLocation>
    <subcellularLocation>
        <location evidence="1">Membrane</location>
    </subcellularLocation>
</comment>
<evidence type="ECO:0000256" key="12">
    <source>
        <dbReference type="HAMAP-Rule" id="MF_01347"/>
    </source>
</evidence>
<dbReference type="GO" id="GO:0005886">
    <property type="term" value="C:plasma membrane"/>
    <property type="evidence" value="ECO:0007669"/>
    <property type="project" value="UniProtKB-SubCell"/>
</dbReference>
<dbReference type="Proteomes" id="UP000593892">
    <property type="component" value="Chromosome"/>
</dbReference>
<dbReference type="InterPro" id="IPR005722">
    <property type="entry name" value="ATP_synth_F1_bsu"/>
</dbReference>
<dbReference type="CDD" id="cd18115">
    <property type="entry name" value="ATP-synt_F1_beta_N"/>
    <property type="match status" value="1"/>
</dbReference>
<keyword evidence="8 12" id="KW-0406">Ion transport</keyword>
<dbReference type="KEGG" id="pfer:IRI77_26135"/>
<gene>
    <name evidence="12 14" type="primary">atpD</name>
    <name evidence="14" type="ORF">IRI77_26135</name>
</gene>
<dbReference type="Gene3D" id="3.40.50.300">
    <property type="entry name" value="P-loop containing nucleotide triphosphate hydrolases"/>
    <property type="match status" value="1"/>
</dbReference>
<comment type="function">
    <text evidence="12">Produces ATP from ADP in the presence of a proton gradient across the membrane. The catalytic sites are hosted primarily by the beta subunits.</text>
</comment>
<organism evidence="14 15">
    <name type="scientific">Paludibaculum fermentans</name>
    <dbReference type="NCBI Taxonomy" id="1473598"/>
    <lineage>
        <taxon>Bacteria</taxon>
        <taxon>Pseudomonadati</taxon>
        <taxon>Acidobacteriota</taxon>
        <taxon>Terriglobia</taxon>
        <taxon>Bryobacterales</taxon>
        <taxon>Bryobacteraceae</taxon>
        <taxon>Paludibaculum</taxon>
    </lineage>
</organism>
<dbReference type="Gene3D" id="1.10.1140.10">
    <property type="entry name" value="Bovine Mitochondrial F1-atpase, Atp Synthase Beta Chain, Chain D, domain 3"/>
    <property type="match status" value="1"/>
</dbReference>
<protein>
    <recommendedName>
        <fullName evidence="12">ATP synthase subunit beta</fullName>
        <ecNumber evidence="12">7.1.2.2</ecNumber>
    </recommendedName>
    <alternativeName>
        <fullName evidence="12">ATP synthase F1 sector subunit beta</fullName>
    </alternativeName>
    <alternativeName>
        <fullName evidence="12">F-ATPase subunit beta</fullName>
    </alternativeName>
</protein>
<evidence type="ECO:0000256" key="3">
    <source>
        <dbReference type="ARBA" id="ARBA00022448"/>
    </source>
</evidence>
<evidence type="ECO:0000256" key="8">
    <source>
        <dbReference type="ARBA" id="ARBA00023065"/>
    </source>
</evidence>
<keyword evidence="6 12" id="KW-0067">ATP-binding</keyword>
<dbReference type="AlphaFoldDB" id="A0A7S7NMF8"/>
<dbReference type="InterPro" id="IPR004100">
    <property type="entry name" value="ATPase_F1/V1/A1_a/bsu_N"/>
</dbReference>
<dbReference type="GO" id="GO:0005524">
    <property type="term" value="F:ATP binding"/>
    <property type="evidence" value="ECO:0007669"/>
    <property type="project" value="UniProtKB-UniRule"/>
</dbReference>
<dbReference type="InterPro" id="IPR036121">
    <property type="entry name" value="ATPase_F1/V1/A1_a/bsu_N_sf"/>
</dbReference>
<evidence type="ECO:0000256" key="1">
    <source>
        <dbReference type="ARBA" id="ARBA00004370"/>
    </source>
</evidence>
<dbReference type="FunFam" id="3.40.50.300:FF:000026">
    <property type="entry name" value="ATP synthase subunit beta"/>
    <property type="match status" value="1"/>
</dbReference>
<dbReference type="InterPro" id="IPR055190">
    <property type="entry name" value="ATP-synt_VA_C"/>
</dbReference>
<name>A0A7S7NMF8_PALFE</name>
<dbReference type="Pfam" id="PF02874">
    <property type="entry name" value="ATP-synt_ab_N"/>
    <property type="match status" value="1"/>
</dbReference>
<dbReference type="GO" id="GO:0045259">
    <property type="term" value="C:proton-transporting ATP synthase complex"/>
    <property type="evidence" value="ECO:0007669"/>
    <property type="project" value="UniProtKB-KW"/>
</dbReference>
<dbReference type="CDD" id="cd18110">
    <property type="entry name" value="ATP-synt_F1_beta_C"/>
    <property type="match status" value="1"/>
</dbReference>
<dbReference type="InterPro" id="IPR003593">
    <property type="entry name" value="AAA+_ATPase"/>
</dbReference>
<dbReference type="SUPFAM" id="SSF50615">
    <property type="entry name" value="N-terminal domain of alpha and beta subunits of F1 ATP synthase"/>
    <property type="match status" value="1"/>
</dbReference>
<dbReference type="HAMAP" id="MF_01347">
    <property type="entry name" value="ATP_synth_beta_bact"/>
    <property type="match status" value="1"/>
</dbReference>
<dbReference type="FunFam" id="1.10.1140.10:FF:000001">
    <property type="entry name" value="ATP synthase subunit beta"/>
    <property type="match status" value="1"/>
</dbReference>
<evidence type="ECO:0000256" key="10">
    <source>
        <dbReference type="ARBA" id="ARBA00023196"/>
    </source>
</evidence>
<keyword evidence="10 12" id="KW-0139">CF(1)</keyword>
<keyword evidence="12" id="KW-1003">Cell membrane</keyword>
<keyword evidence="4 12" id="KW-0547">Nucleotide-binding</keyword>
<comment type="catalytic activity">
    <reaction evidence="12">
        <text>ATP + H2O + 4 H(+)(in) = ADP + phosphate + 5 H(+)(out)</text>
        <dbReference type="Rhea" id="RHEA:57720"/>
        <dbReference type="ChEBI" id="CHEBI:15377"/>
        <dbReference type="ChEBI" id="CHEBI:15378"/>
        <dbReference type="ChEBI" id="CHEBI:30616"/>
        <dbReference type="ChEBI" id="CHEBI:43474"/>
        <dbReference type="ChEBI" id="CHEBI:456216"/>
        <dbReference type="EC" id="7.1.2.2"/>
    </reaction>
</comment>
<keyword evidence="3 12" id="KW-0813">Transport</keyword>
<dbReference type="SMART" id="SM00382">
    <property type="entry name" value="AAA"/>
    <property type="match status" value="1"/>
</dbReference>
<evidence type="ECO:0000256" key="2">
    <source>
        <dbReference type="ARBA" id="ARBA00008936"/>
    </source>
</evidence>
<dbReference type="EC" id="7.1.2.2" evidence="12"/>
<dbReference type="RefSeq" id="WP_194447938.1">
    <property type="nucleotide sequence ID" value="NZ_CP063849.1"/>
</dbReference>
<evidence type="ECO:0000256" key="4">
    <source>
        <dbReference type="ARBA" id="ARBA00022741"/>
    </source>
</evidence>
<dbReference type="InterPro" id="IPR050053">
    <property type="entry name" value="ATPase_alpha/beta_chains"/>
</dbReference>
<evidence type="ECO:0000313" key="14">
    <source>
        <dbReference type="EMBL" id="QOY86269.1"/>
    </source>
</evidence>
<keyword evidence="9 12" id="KW-0472">Membrane</keyword>
<dbReference type="InterPro" id="IPR027417">
    <property type="entry name" value="P-loop_NTPase"/>
</dbReference>
<dbReference type="CDD" id="cd01133">
    <property type="entry name" value="F1-ATPase_beta_CD"/>
    <property type="match status" value="1"/>
</dbReference>
<evidence type="ECO:0000256" key="5">
    <source>
        <dbReference type="ARBA" id="ARBA00022781"/>
    </source>
</evidence>
<dbReference type="SUPFAM" id="SSF47917">
    <property type="entry name" value="C-terminal domain of alpha and beta subunits of F1 ATP synthase"/>
    <property type="match status" value="1"/>
</dbReference>
<dbReference type="InterPro" id="IPR020003">
    <property type="entry name" value="ATPase_a/bsu_AS"/>
</dbReference>
<evidence type="ECO:0000256" key="9">
    <source>
        <dbReference type="ARBA" id="ARBA00023136"/>
    </source>
</evidence>
<sequence length="485" mass="52999">MSTAAQQEVLGKVIQVSGPAVDLQFPEGQIPVIYTAVKITSEGFTVPEPINIMVEVMQHIGEGRVRCVALQPTDGLVRGMKAISTGAPITVPVGKQTLGRVLNVLGEPVDQQGPVTTEKRFPIHREAPMFDEQSTGLQMFETGIKVIDLLEPYLRGGKIGLFGGAGVGKTVVIMELINNIAMKHGGVSVFAGVGERTREGNDLWLEMQESGVLDPTDWTKSKVALIYGQMTEPPGARLRVGLTGLTVAEYFRDEEGQDVLLFIDNIFRFTQAGSEVSALLGRMPSAVGYQPNLATEMGELQERITSTKKGSITSVQAIYVPADDYTDPAPATTFAHLDATTQLSRDIAALGIYPAVDPLTSTSRILDPLVVGDEHYSTAQRVKGVLQRYKDLQDIIAILGMDELSEEDKLSVSRARKIQRFFSQPFHVAEQFTGFKGKYVKLADTIKGFKEIVDGKHDDVPEQAFYMQGTIEEVLERSEQIKKAN</sequence>
<keyword evidence="11 12" id="KW-0066">ATP synthesis</keyword>
<dbReference type="PROSITE" id="PS00152">
    <property type="entry name" value="ATPASE_ALPHA_BETA"/>
    <property type="match status" value="1"/>
</dbReference>
<dbReference type="InterPro" id="IPR000194">
    <property type="entry name" value="ATPase_F1/V1/A1_a/bsu_nucl-bd"/>
</dbReference>
<evidence type="ECO:0000259" key="13">
    <source>
        <dbReference type="SMART" id="SM00382"/>
    </source>
</evidence>
<keyword evidence="15" id="KW-1185">Reference proteome</keyword>